<keyword evidence="3" id="KW-1185">Reference proteome</keyword>
<dbReference type="RefSeq" id="WP_033512933.1">
    <property type="nucleotide sequence ID" value="NZ_JDUO01000008.1"/>
</dbReference>
<sequence>MRVELIEERTYTEQMNETVIPTLAKCCTAGWMEPAQGDGLSDVSSSGKLHYLCYDAKRFDELNVTGAVAQFRGAIVISHGFTEFAEKYTELIWYFLLEGYSVCVLEHRGHGYSPRDVDDPSLVWIDDYRRYVDDLALFAQTIGRRYAGTHPLNLFAHSMGAGIGLAVMEKHPSIFDKAVLSCPMLAPQTGMPNWVAWIVSNVMSAFGFSKHVVMGHGDFPHIFSMNGYEGASLPRVRWYYDRREADNHYLSYSPTYGWVKEALRLSHFVFSRPAYRRLETPVLMFQAGRDVWVLNGAENRFTRVAQSEGGDMRLVRFGDAVHEIFSMPNAVLGPYLRDVFDFFEKPMLAVLGDEDVPA</sequence>
<name>A0A087C226_9BIFI</name>
<comment type="caution">
    <text evidence="2">The sequence shown here is derived from an EMBL/GenBank/DDBJ whole genome shotgun (WGS) entry which is preliminary data.</text>
</comment>
<organism evidence="2 3">
    <name type="scientific">Bifidobacterium mongoliense DSM 21395</name>
    <dbReference type="NCBI Taxonomy" id="1437603"/>
    <lineage>
        <taxon>Bacteria</taxon>
        <taxon>Bacillati</taxon>
        <taxon>Actinomycetota</taxon>
        <taxon>Actinomycetes</taxon>
        <taxon>Bifidobacteriales</taxon>
        <taxon>Bifidobacteriaceae</taxon>
        <taxon>Bifidobacterium</taxon>
    </lineage>
</organism>
<dbReference type="EMBL" id="JGZE01000008">
    <property type="protein sequence ID" value="KFI77326.1"/>
    <property type="molecule type" value="Genomic_DNA"/>
</dbReference>
<dbReference type="GO" id="GO:0004622">
    <property type="term" value="F:phosphatidylcholine lysophospholipase activity"/>
    <property type="evidence" value="ECO:0007669"/>
    <property type="project" value="UniProtKB-EC"/>
</dbReference>
<dbReference type="AlphaFoldDB" id="A0A087C226"/>
<accession>A0A087C226</accession>
<dbReference type="EC" id="3.1.1.5" evidence="2"/>
<keyword evidence="2" id="KW-0378">Hydrolase</keyword>
<proteinExistence type="predicted"/>
<dbReference type="eggNOG" id="COG2267">
    <property type="taxonomic scope" value="Bacteria"/>
</dbReference>
<dbReference type="InterPro" id="IPR051044">
    <property type="entry name" value="MAG_DAG_Lipase"/>
</dbReference>
<dbReference type="STRING" id="1437603.GCA_000771525_01718"/>
<dbReference type="InterPro" id="IPR022742">
    <property type="entry name" value="Hydrolase_4"/>
</dbReference>
<reference evidence="2 3" key="1">
    <citation type="submission" date="2014-03" db="EMBL/GenBank/DDBJ databases">
        <title>Genomics of Bifidobacteria.</title>
        <authorList>
            <person name="Ventura M."/>
            <person name="Milani C."/>
            <person name="Lugli G.A."/>
        </authorList>
    </citation>
    <scope>NUCLEOTIDE SEQUENCE [LARGE SCALE GENOMIC DNA]</scope>
    <source>
        <strain evidence="2 3">DSM 21395</strain>
    </source>
</reference>
<evidence type="ECO:0000313" key="3">
    <source>
        <dbReference type="Proteomes" id="UP000029082"/>
    </source>
</evidence>
<protein>
    <submittedName>
        <fullName evidence="2">Lysophospholipase L2</fullName>
        <ecNumber evidence="2">3.1.1.5</ecNumber>
    </submittedName>
</protein>
<dbReference type="Pfam" id="PF12146">
    <property type="entry name" value="Hydrolase_4"/>
    <property type="match status" value="1"/>
</dbReference>
<dbReference type="GeneID" id="93094728"/>
<feature type="domain" description="Serine aminopeptidase S33" evidence="1">
    <location>
        <begin position="71"/>
        <end position="325"/>
    </location>
</feature>
<gene>
    <name evidence="2" type="ORF">BMON_1015</name>
</gene>
<dbReference type="PANTHER" id="PTHR11614">
    <property type="entry name" value="PHOSPHOLIPASE-RELATED"/>
    <property type="match status" value="1"/>
</dbReference>
<dbReference type="InterPro" id="IPR029058">
    <property type="entry name" value="AB_hydrolase_fold"/>
</dbReference>
<dbReference type="Proteomes" id="UP000029082">
    <property type="component" value="Unassembled WGS sequence"/>
</dbReference>
<dbReference type="SUPFAM" id="SSF53474">
    <property type="entry name" value="alpha/beta-Hydrolases"/>
    <property type="match status" value="1"/>
</dbReference>
<evidence type="ECO:0000313" key="2">
    <source>
        <dbReference type="EMBL" id="KFI77326.1"/>
    </source>
</evidence>
<dbReference type="OrthoDB" id="9806902at2"/>
<dbReference type="Gene3D" id="3.40.50.1820">
    <property type="entry name" value="alpha/beta hydrolase"/>
    <property type="match status" value="1"/>
</dbReference>
<evidence type="ECO:0000259" key="1">
    <source>
        <dbReference type="Pfam" id="PF12146"/>
    </source>
</evidence>